<feature type="chain" id="PRO_5008709838" evidence="1">
    <location>
        <begin position="39"/>
        <end position="396"/>
    </location>
</feature>
<proteinExistence type="predicted"/>
<dbReference type="EMBL" id="LT607413">
    <property type="protein sequence ID" value="SCF27915.1"/>
    <property type="molecule type" value="Genomic_DNA"/>
</dbReference>
<protein>
    <submittedName>
        <fullName evidence="2">Uncharacterized protein</fullName>
    </submittedName>
</protein>
<evidence type="ECO:0000313" key="3">
    <source>
        <dbReference type="Proteomes" id="UP000198253"/>
    </source>
</evidence>
<keyword evidence="1" id="KW-0732">Signal</keyword>
<dbReference type="OrthoDB" id="3339373at2"/>
<evidence type="ECO:0000256" key="1">
    <source>
        <dbReference type="SAM" id="SignalP"/>
    </source>
</evidence>
<keyword evidence="3" id="KW-1185">Reference proteome</keyword>
<dbReference type="RefSeq" id="WP_088983602.1">
    <property type="nucleotide sequence ID" value="NZ_LT607413.1"/>
</dbReference>
<evidence type="ECO:0000313" key="2">
    <source>
        <dbReference type="EMBL" id="SCF27915.1"/>
    </source>
</evidence>
<gene>
    <name evidence="2" type="ORF">GA0070618_4768</name>
</gene>
<organism evidence="2 3">
    <name type="scientific">Micromonospora echinospora</name>
    <name type="common">Micromonospora purpurea</name>
    <dbReference type="NCBI Taxonomy" id="1877"/>
    <lineage>
        <taxon>Bacteria</taxon>
        <taxon>Bacillati</taxon>
        <taxon>Actinomycetota</taxon>
        <taxon>Actinomycetes</taxon>
        <taxon>Micromonosporales</taxon>
        <taxon>Micromonosporaceae</taxon>
        <taxon>Micromonospora</taxon>
    </lineage>
</organism>
<feature type="signal peptide" evidence="1">
    <location>
        <begin position="1"/>
        <end position="38"/>
    </location>
</feature>
<dbReference type="InParanoid" id="A0A1C4Z4J9"/>
<reference evidence="3" key="1">
    <citation type="submission" date="2016-06" db="EMBL/GenBank/DDBJ databases">
        <authorList>
            <person name="Varghese N."/>
            <person name="Submissions Spin"/>
        </authorList>
    </citation>
    <scope>NUCLEOTIDE SEQUENCE [LARGE SCALE GENOMIC DNA]</scope>
    <source>
        <strain evidence="3">DSM 43816</strain>
    </source>
</reference>
<dbReference type="Proteomes" id="UP000198253">
    <property type="component" value="Chromosome I"/>
</dbReference>
<sequence length="396" mass="41644">MQTTGVSSRPAASARRRRLAAVLVAAATVVTMAAPAQAAVPGYVSATSVEALGGDLSTVGPAVRTTYPGDPLRAADYLKPMGPLGHYGLIGPWGPLGVAGPIGDAVWHPANWITGTVWDDWAGMLGWYGGPMSDWGPLGPDGPLSDQAYHQTLPGLGDFSKQVQAGGVWGVLWPVGPLGALGPLGPLGPVGAHGFGRNSTGAYVTSGGSVQRNVDVPYGSGTRRYELYESYGDQYARDLGYDNDTSFMVERSHLASGSAVEYSFTSRHTQWVTVNVVPMWMRYDLATVSAYVTSAAGNRLNYPAGAARGTALVDDFDLRLTDDTGRVLAVSDSVELADTIQVQVAAGTRLKLTVTHHQRGSYVGYHDGYRLFVTGSTPHLVGTDITGAHQRPVGTV</sequence>
<accession>A0A1C4Z4J9</accession>
<name>A0A1C4Z4J9_MICEC</name>
<dbReference type="AlphaFoldDB" id="A0A1C4Z4J9"/>